<protein>
    <submittedName>
        <fullName evidence="2">Glucokinase</fullName>
    </submittedName>
</protein>
<dbReference type="AlphaFoldDB" id="A0A8J3ZN48"/>
<name>A0A8J3ZN48_9ACTN</name>
<evidence type="ECO:0000313" key="3">
    <source>
        <dbReference type="Proteomes" id="UP000635606"/>
    </source>
</evidence>
<organism evidence="2 3">
    <name type="scientific">Virgisporangium ochraceum</name>
    <dbReference type="NCBI Taxonomy" id="65505"/>
    <lineage>
        <taxon>Bacteria</taxon>
        <taxon>Bacillati</taxon>
        <taxon>Actinomycetota</taxon>
        <taxon>Actinomycetes</taxon>
        <taxon>Micromonosporales</taxon>
        <taxon>Micromonosporaceae</taxon>
        <taxon>Virgisporangium</taxon>
    </lineage>
</organism>
<proteinExistence type="inferred from homology"/>
<comment type="caution">
    <text evidence="2">The sequence shown here is derived from an EMBL/GenBank/DDBJ whole genome shotgun (WGS) entry which is preliminary data.</text>
</comment>
<dbReference type="Proteomes" id="UP000635606">
    <property type="component" value="Unassembled WGS sequence"/>
</dbReference>
<dbReference type="InterPro" id="IPR049874">
    <property type="entry name" value="ROK_cs"/>
</dbReference>
<dbReference type="RefSeq" id="WP_203927290.1">
    <property type="nucleotide sequence ID" value="NZ_BOPH01000024.1"/>
</dbReference>
<dbReference type="InterPro" id="IPR000600">
    <property type="entry name" value="ROK"/>
</dbReference>
<dbReference type="SUPFAM" id="SSF53067">
    <property type="entry name" value="Actin-like ATPase domain"/>
    <property type="match status" value="1"/>
</dbReference>
<dbReference type="Gene3D" id="3.30.420.40">
    <property type="match status" value="2"/>
</dbReference>
<dbReference type="Pfam" id="PF00480">
    <property type="entry name" value="ROK"/>
    <property type="match status" value="1"/>
</dbReference>
<comment type="similarity">
    <text evidence="1">Belongs to the ROK (NagC/XylR) family.</text>
</comment>
<evidence type="ECO:0000256" key="1">
    <source>
        <dbReference type="ARBA" id="ARBA00006479"/>
    </source>
</evidence>
<dbReference type="InterPro" id="IPR043129">
    <property type="entry name" value="ATPase_NBD"/>
</dbReference>
<evidence type="ECO:0000313" key="2">
    <source>
        <dbReference type="EMBL" id="GIJ67339.1"/>
    </source>
</evidence>
<sequence length="342" mass="36104">MRTPASWVVVGLDNGGTTNNATVLDATGQYLVDRLVETPSRVREGPSVAVDSLATAFEGILELTGTVRTLVRAVGLDTPGPASATGVISSKGATNFSQREWWGFDIRGALERRLGLPVVYTNDANAAALYAHHEYFGDSATGRSSVSAIVGTGLGGGVVQDGTVITGAAGMAGELGHVHIPTHGLLEEGQPMPECNCGFEGDAESFASLTGIEKNLLPYWLTRFSGHELASVDIRKAAKLLRGYGERDDPLARAVFEQQAKAIGRLFTIAANVTDPHAYFVGGGVVEAAPHFRDWFLATVREHTLLREEQVHAATFALVPDLDMAGARGAAVAALDSVQRPL</sequence>
<dbReference type="PANTHER" id="PTHR18964:SF149">
    <property type="entry name" value="BIFUNCTIONAL UDP-N-ACETYLGLUCOSAMINE 2-EPIMERASE_N-ACETYLMANNOSAMINE KINASE"/>
    <property type="match status" value="1"/>
</dbReference>
<reference evidence="2" key="1">
    <citation type="submission" date="2021-01" db="EMBL/GenBank/DDBJ databases">
        <title>Whole genome shotgun sequence of Virgisporangium ochraceum NBRC 16418.</title>
        <authorList>
            <person name="Komaki H."/>
            <person name="Tamura T."/>
        </authorList>
    </citation>
    <scope>NUCLEOTIDE SEQUENCE</scope>
    <source>
        <strain evidence="2">NBRC 16418</strain>
    </source>
</reference>
<gene>
    <name evidence="2" type="ORF">Voc01_022560</name>
</gene>
<keyword evidence="3" id="KW-1185">Reference proteome</keyword>
<dbReference type="PROSITE" id="PS01125">
    <property type="entry name" value="ROK"/>
    <property type="match status" value="1"/>
</dbReference>
<dbReference type="PANTHER" id="PTHR18964">
    <property type="entry name" value="ROK (REPRESSOR, ORF, KINASE) FAMILY"/>
    <property type="match status" value="1"/>
</dbReference>
<accession>A0A8J3ZN48</accession>
<dbReference type="EMBL" id="BOPH01000024">
    <property type="protein sequence ID" value="GIJ67339.1"/>
    <property type="molecule type" value="Genomic_DNA"/>
</dbReference>